<dbReference type="Proteomes" id="UP000321570">
    <property type="component" value="Unassembled WGS sequence"/>
</dbReference>
<proteinExistence type="inferred from homology"/>
<feature type="region of interest" description="Disordered" evidence="7">
    <location>
        <begin position="403"/>
        <end position="440"/>
    </location>
</feature>
<evidence type="ECO:0000313" key="10">
    <source>
        <dbReference type="Proteomes" id="UP000321570"/>
    </source>
</evidence>
<evidence type="ECO:0000256" key="1">
    <source>
        <dbReference type="ARBA" id="ARBA00006485"/>
    </source>
</evidence>
<evidence type="ECO:0000256" key="2">
    <source>
        <dbReference type="ARBA" id="ARBA00022527"/>
    </source>
</evidence>
<organism evidence="9 10">
    <name type="scientific">Hymenolepis diminuta</name>
    <name type="common">Rat tapeworm</name>
    <dbReference type="NCBI Taxonomy" id="6216"/>
    <lineage>
        <taxon>Eukaryota</taxon>
        <taxon>Metazoa</taxon>
        <taxon>Spiralia</taxon>
        <taxon>Lophotrochozoa</taxon>
        <taxon>Platyhelminthes</taxon>
        <taxon>Cestoda</taxon>
        <taxon>Eucestoda</taxon>
        <taxon>Cyclophyllidea</taxon>
        <taxon>Hymenolepididae</taxon>
        <taxon>Hymenolepis</taxon>
    </lineage>
</organism>
<evidence type="ECO:0000256" key="7">
    <source>
        <dbReference type="SAM" id="MobiDB-lite"/>
    </source>
</evidence>
<dbReference type="InterPro" id="IPR000719">
    <property type="entry name" value="Prot_kinase_dom"/>
</dbReference>
<dbReference type="EMBL" id="CABIJS010000654">
    <property type="protein sequence ID" value="VUZ54487.1"/>
    <property type="molecule type" value="Genomic_DNA"/>
</dbReference>
<keyword evidence="2" id="KW-0723">Serine/threonine-protein kinase</keyword>
<sequence>MDKRRSTAEEGVKNIDYLRYEKNKSKFYPGTLSRRNNLVNQGRQFTSLIDLSSKSFSENVLLSYASSVEDLPNSSCDEESYRRERIGKGMYSVVYKCQKGVNGPIYAEKVIKMNKEEGAPGTAIWEASLLKKLRHQNIIALHEIRYVPGQLYILLEYARYNLNTYMQTFPLSSSHSSVQRLTRQFFLGLKYIHDESIIHRDLKPENILITENGTLKIADFGLARQVCLPVTSFGTRVVTLWYKSPELLLDLSTYGKEIDVWSAGCIVYEMMMGTVLFRGFDPESQLRTIFEDIGVPSTVYWPELHTYPNFQRIKSTIRQFGPEISDVDPEKYNVQARLLPKFERQKHRHWLSRTDAFQLLEMCLQPHGSKRITVKEALMKMTFLSENSPTLYESDFTSISFASDSKSSTDSNITSTKLFSSTSGLRRPPGRPKRLTEIPNLNLNPTFTTEIANTFPPAIPERKKAGNSHTESLKFSTFPQAFPFIAPTIPERIKKRTENNGQQEESEKLKSPQYCKAQTVRLSSTSTKFVDNADRSFSYSCLAAEK</sequence>
<feature type="domain" description="Protein kinase" evidence="8">
    <location>
        <begin position="80"/>
        <end position="384"/>
    </location>
</feature>
<dbReference type="Gene3D" id="3.30.200.20">
    <property type="entry name" value="Phosphorylase Kinase, domain 1"/>
    <property type="match status" value="1"/>
</dbReference>
<dbReference type="Pfam" id="PF00069">
    <property type="entry name" value="Pkinase"/>
    <property type="match status" value="1"/>
</dbReference>
<dbReference type="AlphaFoldDB" id="A0A564Z4N5"/>
<keyword evidence="5" id="KW-0418">Kinase</keyword>
<dbReference type="GO" id="GO:0005524">
    <property type="term" value="F:ATP binding"/>
    <property type="evidence" value="ECO:0007669"/>
    <property type="project" value="UniProtKB-KW"/>
</dbReference>
<dbReference type="InterPro" id="IPR050108">
    <property type="entry name" value="CDK"/>
</dbReference>
<dbReference type="PROSITE" id="PS50011">
    <property type="entry name" value="PROTEIN_KINASE_DOM"/>
    <property type="match status" value="1"/>
</dbReference>
<gene>
    <name evidence="9" type="ORF">WMSIL1_LOCUS12543</name>
</gene>
<evidence type="ECO:0000256" key="3">
    <source>
        <dbReference type="ARBA" id="ARBA00022679"/>
    </source>
</evidence>
<dbReference type="PROSITE" id="PS00108">
    <property type="entry name" value="PROTEIN_KINASE_ST"/>
    <property type="match status" value="1"/>
</dbReference>
<comment type="similarity">
    <text evidence="1">Belongs to the protein kinase superfamily. CMGC Ser/Thr protein kinase family. CDC2/CDKX subfamily.</text>
</comment>
<evidence type="ECO:0000256" key="4">
    <source>
        <dbReference type="ARBA" id="ARBA00022741"/>
    </source>
</evidence>
<dbReference type="Gene3D" id="1.10.510.10">
    <property type="entry name" value="Transferase(Phosphotransferase) domain 1"/>
    <property type="match status" value="1"/>
</dbReference>
<keyword evidence="4" id="KW-0547">Nucleotide-binding</keyword>
<dbReference type="FunFam" id="1.10.510.10:FF:000624">
    <property type="entry name" value="Mitogen-activated protein kinase"/>
    <property type="match status" value="1"/>
</dbReference>
<feature type="compositionally biased region" description="Low complexity" evidence="7">
    <location>
        <begin position="403"/>
        <end position="417"/>
    </location>
</feature>
<dbReference type="PANTHER" id="PTHR24056">
    <property type="entry name" value="CELL DIVISION PROTEIN KINASE"/>
    <property type="match status" value="1"/>
</dbReference>
<evidence type="ECO:0000259" key="8">
    <source>
        <dbReference type="PROSITE" id="PS50011"/>
    </source>
</evidence>
<evidence type="ECO:0000313" key="9">
    <source>
        <dbReference type="EMBL" id="VUZ54487.1"/>
    </source>
</evidence>
<dbReference type="SMART" id="SM00220">
    <property type="entry name" value="S_TKc"/>
    <property type="match status" value="1"/>
</dbReference>
<keyword evidence="6" id="KW-0067">ATP-binding</keyword>
<dbReference type="InterPro" id="IPR011009">
    <property type="entry name" value="Kinase-like_dom_sf"/>
</dbReference>
<evidence type="ECO:0000256" key="5">
    <source>
        <dbReference type="ARBA" id="ARBA00022777"/>
    </source>
</evidence>
<keyword evidence="10" id="KW-1185">Reference proteome</keyword>
<reference evidence="9 10" key="1">
    <citation type="submission" date="2019-07" db="EMBL/GenBank/DDBJ databases">
        <authorList>
            <person name="Jastrzebski P J."/>
            <person name="Paukszto L."/>
            <person name="Jastrzebski P J."/>
        </authorList>
    </citation>
    <scope>NUCLEOTIDE SEQUENCE [LARGE SCALE GENOMIC DNA]</scope>
    <source>
        <strain evidence="9 10">WMS-il1</strain>
    </source>
</reference>
<dbReference type="GO" id="GO:0005634">
    <property type="term" value="C:nucleus"/>
    <property type="evidence" value="ECO:0007669"/>
    <property type="project" value="TreeGrafter"/>
</dbReference>
<evidence type="ECO:0000256" key="6">
    <source>
        <dbReference type="ARBA" id="ARBA00022840"/>
    </source>
</evidence>
<keyword evidence="3" id="KW-0808">Transferase</keyword>
<name>A0A564Z4N5_HYMDI</name>
<dbReference type="GO" id="GO:0004674">
    <property type="term" value="F:protein serine/threonine kinase activity"/>
    <property type="evidence" value="ECO:0007669"/>
    <property type="project" value="UniProtKB-KW"/>
</dbReference>
<dbReference type="InterPro" id="IPR008271">
    <property type="entry name" value="Ser/Thr_kinase_AS"/>
</dbReference>
<accession>A0A564Z4N5</accession>
<protein>
    <recommendedName>
        <fullName evidence="8">Protein kinase domain-containing protein</fullName>
    </recommendedName>
</protein>
<dbReference type="SUPFAM" id="SSF56112">
    <property type="entry name" value="Protein kinase-like (PK-like)"/>
    <property type="match status" value="1"/>
</dbReference>